<organism evidence="8 9">
    <name type="scientific">Deinococcus roseus</name>
    <dbReference type="NCBI Taxonomy" id="392414"/>
    <lineage>
        <taxon>Bacteria</taxon>
        <taxon>Thermotogati</taxon>
        <taxon>Deinococcota</taxon>
        <taxon>Deinococci</taxon>
        <taxon>Deinococcales</taxon>
        <taxon>Deinococcaceae</taxon>
        <taxon>Deinococcus</taxon>
    </lineage>
</organism>
<accession>A0ABQ2D7G1</accession>
<dbReference type="InterPro" id="IPR000620">
    <property type="entry name" value="EamA_dom"/>
</dbReference>
<dbReference type="Pfam" id="PF00892">
    <property type="entry name" value="EamA"/>
    <property type="match status" value="2"/>
</dbReference>
<name>A0ABQ2D7G1_9DEIO</name>
<feature type="transmembrane region" description="Helical" evidence="6">
    <location>
        <begin position="209"/>
        <end position="234"/>
    </location>
</feature>
<feature type="transmembrane region" description="Helical" evidence="6">
    <location>
        <begin position="115"/>
        <end position="133"/>
    </location>
</feature>
<dbReference type="PANTHER" id="PTHR42920">
    <property type="entry name" value="OS03G0707200 PROTEIN-RELATED"/>
    <property type="match status" value="1"/>
</dbReference>
<keyword evidence="2" id="KW-1003">Cell membrane</keyword>
<evidence type="ECO:0000313" key="9">
    <source>
        <dbReference type="Proteomes" id="UP000632222"/>
    </source>
</evidence>
<feature type="transmembrane region" description="Helical" evidence="6">
    <location>
        <begin position="35"/>
        <end position="53"/>
    </location>
</feature>
<feature type="domain" description="EamA" evidence="7">
    <location>
        <begin position="140"/>
        <end position="287"/>
    </location>
</feature>
<feature type="transmembrane region" description="Helical" evidence="6">
    <location>
        <begin position="139"/>
        <end position="159"/>
    </location>
</feature>
<comment type="caution">
    <text evidence="8">The sequence shown here is derived from an EMBL/GenBank/DDBJ whole genome shotgun (WGS) entry which is preliminary data.</text>
</comment>
<dbReference type="Proteomes" id="UP000632222">
    <property type="component" value="Unassembled WGS sequence"/>
</dbReference>
<comment type="subcellular location">
    <subcellularLocation>
        <location evidence="1">Cell membrane</location>
        <topology evidence="1">Multi-pass membrane protein</topology>
    </subcellularLocation>
</comment>
<feature type="transmembrane region" description="Helical" evidence="6">
    <location>
        <begin position="91"/>
        <end position="108"/>
    </location>
</feature>
<dbReference type="RefSeq" id="WP_189005466.1">
    <property type="nucleotide sequence ID" value="NZ_BMOD01000019.1"/>
</dbReference>
<protein>
    <submittedName>
        <fullName evidence="8">Permease</fullName>
    </submittedName>
</protein>
<reference evidence="9" key="1">
    <citation type="journal article" date="2019" name="Int. J. Syst. Evol. Microbiol.">
        <title>The Global Catalogue of Microorganisms (GCM) 10K type strain sequencing project: providing services to taxonomists for standard genome sequencing and annotation.</title>
        <authorList>
            <consortium name="The Broad Institute Genomics Platform"/>
            <consortium name="The Broad Institute Genome Sequencing Center for Infectious Disease"/>
            <person name="Wu L."/>
            <person name="Ma J."/>
        </authorList>
    </citation>
    <scope>NUCLEOTIDE SEQUENCE [LARGE SCALE GENOMIC DNA]</scope>
    <source>
        <strain evidence="9">JCM 14370</strain>
    </source>
</reference>
<keyword evidence="5 6" id="KW-0472">Membrane</keyword>
<feature type="transmembrane region" description="Helical" evidence="6">
    <location>
        <begin position="270"/>
        <end position="287"/>
    </location>
</feature>
<dbReference type="SUPFAM" id="SSF103481">
    <property type="entry name" value="Multidrug resistance efflux transporter EmrE"/>
    <property type="match status" value="2"/>
</dbReference>
<evidence type="ECO:0000259" key="7">
    <source>
        <dbReference type="Pfam" id="PF00892"/>
    </source>
</evidence>
<dbReference type="EMBL" id="BMOD01000019">
    <property type="protein sequence ID" value="GGJ48618.1"/>
    <property type="molecule type" value="Genomic_DNA"/>
</dbReference>
<feature type="transmembrane region" description="Helical" evidence="6">
    <location>
        <begin position="241"/>
        <end position="264"/>
    </location>
</feature>
<dbReference type="InterPro" id="IPR037185">
    <property type="entry name" value="EmrE-like"/>
</dbReference>
<keyword evidence="9" id="KW-1185">Reference proteome</keyword>
<sequence>MSMHTVGILLLLLVTAFWGSTFSLVKEATEHMPTSSFIAWRFSIALVPLLFFVRKISPKLWRDGLILGTWLGAGYITQAMGLQTIGANRAAFITGLNVILVPIGLALMTRRKISVGVWISVALCALGIGLISWEGGQLAIGDLWTLGCAFTYAGYIIYLERTASRHEVLPLTAIQLLAVVLIGWTWAGIEATQHMGHLEDGLVSNFKGYLSVPGTALAPLLYLGLAATALTTVLQVIGQKFVTAVEAAIIYALEPVTASIFAFFWAGEVLGIRGISGGALIVLAMVLSQLPDRKELVPVQD</sequence>
<evidence type="ECO:0000256" key="5">
    <source>
        <dbReference type="ARBA" id="ARBA00023136"/>
    </source>
</evidence>
<evidence type="ECO:0000256" key="2">
    <source>
        <dbReference type="ARBA" id="ARBA00022475"/>
    </source>
</evidence>
<feature type="transmembrane region" description="Helical" evidence="6">
    <location>
        <begin position="171"/>
        <end position="189"/>
    </location>
</feature>
<proteinExistence type="predicted"/>
<feature type="transmembrane region" description="Helical" evidence="6">
    <location>
        <begin position="65"/>
        <end position="85"/>
    </location>
</feature>
<evidence type="ECO:0000256" key="3">
    <source>
        <dbReference type="ARBA" id="ARBA00022692"/>
    </source>
</evidence>
<dbReference type="InterPro" id="IPR051258">
    <property type="entry name" value="Diverse_Substrate_Transporter"/>
</dbReference>
<evidence type="ECO:0000313" key="8">
    <source>
        <dbReference type="EMBL" id="GGJ48618.1"/>
    </source>
</evidence>
<evidence type="ECO:0000256" key="6">
    <source>
        <dbReference type="SAM" id="Phobius"/>
    </source>
</evidence>
<gene>
    <name evidence="8" type="ORF">GCM10008938_38290</name>
</gene>
<keyword evidence="3 6" id="KW-0812">Transmembrane</keyword>
<evidence type="ECO:0000256" key="4">
    <source>
        <dbReference type="ARBA" id="ARBA00022989"/>
    </source>
</evidence>
<feature type="domain" description="EamA" evidence="7">
    <location>
        <begin position="6"/>
        <end position="132"/>
    </location>
</feature>
<keyword evidence="4 6" id="KW-1133">Transmembrane helix</keyword>
<evidence type="ECO:0000256" key="1">
    <source>
        <dbReference type="ARBA" id="ARBA00004651"/>
    </source>
</evidence>
<dbReference type="PANTHER" id="PTHR42920:SF5">
    <property type="entry name" value="EAMA DOMAIN-CONTAINING PROTEIN"/>
    <property type="match status" value="1"/>
</dbReference>